<evidence type="ECO:0000259" key="8">
    <source>
        <dbReference type="Pfam" id="PF00172"/>
    </source>
</evidence>
<dbReference type="InterPro" id="IPR052360">
    <property type="entry name" value="Transcr_Regulatory_Proteins"/>
</dbReference>
<keyword evidence="4" id="KW-0238">DNA-binding</keyword>
<reference evidence="9" key="1">
    <citation type="submission" date="2020-01" db="EMBL/GenBank/DDBJ databases">
        <authorList>
            <consortium name="DOE Joint Genome Institute"/>
            <person name="Haridas S."/>
            <person name="Albert R."/>
            <person name="Binder M."/>
            <person name="Bloem J."/>
            <person name="Labutti K."/>
            <person name="Salamov A."/>
            <person name="Andreopoulos B."/>
            <person name="Baker S.E."/>
            <person name="Barry K."/>
            <person name="Bills G."/>
            <person name="Bluhm B.H."/>
            <person name="Cannon C."/>
            <person name="Castanera R."/>
            <person name="Culley D.E."/>
            <person name="Daum C."/>
            <person name="Ezra D."/>
            <person name="Gonzalez J.B."/>
            <person name="Henrissat B."/>
            <person name="Kuo A."/>
            <person name="Liang C."/>
            <person name="Lipzen A."/>
            <person name="Lutzoni F."/>
            <person name="Magnuson J."/>
            <person name="Mondo S."/>
            <person name="Nolan M."/>
            <person name="Ohm R."/>
            <person name="Pangilinan J."/>
            <person name="Park H.-J."/>
            <person name="Ramirez L."/>
            <person name="Alfaro M."/>
            <person name="Sun H."/>
            <person name="Tritt A."/>
            <person name="Yoshinaga Y."/>
            <person name="Zwiers L.-H."/>
            <person name="Turgeon B.G."/>
            <person name="Goodwin S.B."/>
            <person name="Spatafora J.W."/>
            <person name="Crous P.W."/>
            <person name="Grigoriev I.V."/>
        </authorList>
    </citation>
    <scope>NUCLEOTIDE SEQUENCE</scope>
    <source>
        <strain evidence="9">CBS 394.84</strain>
    </source>
</reference>
<feature type="region of interest" description="Disordered" evidence="7">
    <location>
        <begin position="35"/>
        <end position="66"/>
    </location>
</feature>
<dbReference type="AlphaFoldDB" id="A0A9P4L7A9"/>
<gene>
    <name evidence="9" type="ORF">K460DRAFT_97860</name>
</gene>
<dbReference type="PANTHER" id="PTHR36206">
    <property type="entry name" value="ASPERCRYPTIN BIOSYNTHESIS CLUSTER-SPECIFIC TRANSCRIPTION REGULATOR ATNN-RELATED"/>
    <property type="match status" value="1"/>
</dbReference>
<dbReference type="RefSeq" id="XP_040787308.1">
    <property type="nucleotide sequence ID" value="XM_040938852.1"/>
</dbReference>
<evidence type="ECO:0000256" key="1">
    <source>
        <dbReference type="ARBA" id="ARBA00022723"/>
    </source>
</evidence>
<keyword evidence="5" id="KW-0804">Transcription</keyword>
<keyword evidence="1" id="KW-0479">Metal-binding</keyword>
<dbReference type="OrthoDB" id="3598904at2759"/>
<evidence type="ECO:0000256" key="2">
    <source>
        <dbReference type="ARBA" id="ARBA00022833"/>
    </source>
</evidence>
<dbReference type="CDD" id="cd00067">
    <property type="entry name" value="GAL4"/>
    <property type="match status" value="1"/>
</dbReference>
<dbReference type="PANTHER" id="PTHR36206:SF12">
    <property type="entry name" value="ASPERCRYPTIN BIOSYNTHESIS CLUSTER-SPECIFIC TRANSCRIPTION REGULATOR ATNN-RELATED"/>
    <property type="match status" value="1"/>
</dbReference>
<name>A0A9P4L7A9_9PLEO</name>
<evidence type="ECO:0000256" key="4">
    <source>
        <dbReference type="ARBA" id="ARBA00023125"/>
    </source>
</evidence>
<evidence type="ECO:0000313" key="10">
    <source>
        <dbReference type="Proteomes" id="UP000800039"/>
    </source>
</evidence>
<keyword evidence="3" id="KW-0805">Transcription regulation</keyword>
<dbReference type="GeneID" id="63856109"/>
<dbReference type="GO" id="GO:0000981">
    <property type="term" value="F:DNA-binding transcription factor activity, RNA polymerase II-specific"/>
    <property type="evidence" value="ECO:0007669"/>
    <property type="project" value="InterPro"/>
</dbReference>
<sequence>MLHQSNANLLRIRKVKCDEEKPHCKRCTSTGRKCDGYDPNFRPSPPTTPPQSVTSSTRGQLQRLTSRGINRSPSPLYLVPALRFNTVEERESFDFFTSNAVVSLRGFLDSSFWEREVLQAAHREPAIQHCIVALGAMHRRFFEGRRSHINEEHMSDKYLQFALRQSNQAIQDLVGKQGLSGSMVKTDRVTLMTCSILFISMSCLQGYQKDAFEHLRSGIRMLNEMDSEENAKPENHPVDMDSLRSLFIGLDLQARSIMPTAQFRNWVPTPKLKTPASLPNPELNMASLLAMVRYMETLLNHLHAFFQGIMSRRTEETNDIYLEYSDLITRFNRGSAILEILCEKSSSNADEFSQPLTVLRLLQCQIEYLLRSPRSDVEDKFKLTMKSTSFDDLFDEPFDHSTQLVKMFELATRLLPLSSSSSPVFTTTMGALSALWLVAFRAPSTCATLRKRAVTLMLSHPRREGFWDAMVAGRVAQEALRLEQESTQAELGFSFNPTQDVIVPDDLRMIAVAVSYVDDNKRRARVEYVNSRDLKAGNPGWVRWINW</sequence>
<evidence type="ECO:0000256" key="5">
    <source>
        <dbReference type="ARBA" id="ARBA00023163"/>
    </source>
</evidence>
<evidence type="ECO:0000256" key="3">
    <source>
        <dbReference type="ARBA" id="ARBA00023015"/>
    </source>
</evidence>
<dbReference type="EMBL" id="ML976616">
    <property type="protein sequence ID" value="KAF1844745.1"/>
    <property type="molecule type" value="Genomic_DNA"/>
</dbReference>
<keyword evidence="2" id="KW-0862">Zinc</keyword>
<dbReference type="Proteomes" id="UP000800039">
    <property type="component" value="Unassembled WGS sequence"/>
</dbReference>
<dbReference type="InterPro" id="IPR021858">
    <property type="entry name" value="Fun_TF"/>
</dbReference>
<dbReference type="Gene3D" id="4.10.240.10">
    <property type="entry name" value="Zn(2)-C6 fungal-type DNA-binding domain"/>
    <property type="match status" value="1"/>
</dbReference>
<dbReference type="GO" id="GO:0003677">
    <property type="term" value="F:DNA binding"/>
    <property type="evidence" value="ECO:0007669"/>
    <property type="project" value="UniProtKB-KW"/>
</dbReference>
<dbReference type="GO" id="GO:0008270">
    <property type="term" value="F:zinc ion binding"/>
    <property type="evidence" value="ECO:0007669"/>
    <property type="project" value="InterPro"/>
</dbReference>
<keyword evidence="10" id="KW-1185">Reference proteome</keyword>
<dbReference type="InterPro" id="IPR036864">
    <property type="entry name" value="Zn2-C6_fun-type_DNA-bd_sf"/>
</dbReference>
<dbReference type="Pfam" id="PF11951">
    <property type="entry name" value="Fungal_trans_2"/>
    <property type="match status" value="1"/>
</dbReference>
<dbReference type="SUPFAM" id="SSF57701">
    <property type="entry name" value="Zn2/Cys6 DNA-binding domain"/>
    <property type="match status" value="1"/>
</dbReference>
<organism evidence="9 10">
    <name type="scientific">Cucurbitaria berberidis CBS 394.84</name>
    <dbReference type="NCBI Taxonomy" id="1168544"/>
    <lineage>
        <taxon>Eukaryota</taxon>
        <taxon>Fungi</taxon>
        <taxon>Dikarya</taxon>
        <taxon>Ascomycota</taxon>
        <taxon>Pezizomycotina</taxon>
        <taxon>Dothideomycetes</taxon>
        <taxon>Pleosporomycetidae</taxon>
        <taxon>Pleosporales</taxon>
        <taxon>Pleosporineae</taxon>
        <taxon>Cucurbitariaceae</taxon>
        <taxon>Cucurbitaria</taxon>
    </lineage>
</organism>
<protein>
    <recommendedName>
        <fullName evidence="8">Zn(2)-C6 fungal-type domain-containing protein</fullName>
    </recommendedName>
</protein>
<evidence type="ECO:0000256" key="7">
    <source>
        <dbReference type="SAM" id="MobiDB-lite"/>
    </source>
</evidence>
<proteinExistence type="predicted"/>
<comment type="caution">
    <text evidence="9">The sequence shown here is derived from an EMBL/GenBank/DDBJ whole genome shotgun (WGS) entry which is preliminary data.</text>
</comment>
<evidence type="ECO:0000313" key="9">
    <source>
        <dbReference type="EMBL" id="KAF1844745.1"/>
    </source>
</evidence>
<dbReference type="InterPro" id="IPR001138">
    <property type="entry name" value="Zn2Cys6_DnaBD"/>
</dbReference>
<keyword evidence="6" id="KW-0539">Nucleus</keyword>
<evidence type="ECO:0000256" key="6">
    <source>
        <dbReference type="ARBA" id="ARBA00023242"/>
    </source>
</evidence>
<feature type="domain" description="Zn(2)-C6 fungal-type" evidence="8">
    <location>
        <begin position="11"/>
        <end position="41"/>
    </location>
</feature>
<accession>A0A9P4L7A9</accession>
<dbReference type="Pfam" id="PF00172">
    <property type="entry name" value="Zn_clus"/>
    <property type="match status" value="1"/>
</dbReference>